<sequence length="138" mass="15084">MQRWFTKNPVGGRKDAAGQNAAAPTNLVEMADLFVSRPAVTLEDAITAEDARALAQWAKYLRGCHEVSSMSVLDLGQVVEDIGYALTGHRYSESESVWNAVAELARQRGHADRVAEVQAADRPRGYYPIVVSSKGLRP</sequence>
<comment type="caution">
    <text evidence="1">The sequence shown here is derived from an EMBL/GenBank/DDBJ whole genome shotgun (WGS) entry which is preliminary data.</text>
</comment>
<gene>
    <name evidence="1" type="ORF">SRL2020028_60670</name>
</gene>
<name>A0AA37QBD9_9MYCO</name>
<dbReference type="Proteomes" id="UP001165663">
    <property type="component" value="Unassembled WGS sequence"/>
</dbReference>
<dbReference type="EMBL" id="BRXE01000191">
    <property type="protein sequence ID" value="GLB86811.1"/>
    <property type="molecule type" value="Genomic_DNA"/>
</dbReference>
<reference evidence="1" key="1">
    <citation type="submission" date="2022-07" db="EMBL/GenBank/DDBJ databases">
        <title>Mycobacterium kiyosense sp. nov., scotochromogenic slow-glowing species isolated from respiratory specimens.</title>
        <authorList>
            <person name="Fukano H."/>
            <person name="Kazumi Y."/>
            <person name="Sakagami N."/>
            <person name="Ato M."/>
            <person name="Mitarai S."/>
            <person name="Hoshino Y."/>
        </authorList>
    </citation>
    <scope>NUCLEOTIDE SEQUENCE</scope>
    <source>
        <strain evidence="1">SRL2020-028</strain>
    </source>
</reference>
<proteinExistence type="predicted"/>
<dbReference type="RefSeq" id="WP_139805638.1">
    <property type="nucleotide sequence ID" value="NZ_BRXE01000191.1"/>
</dbReference>
<organism evidence="1 2">
    <name type="scientific">Mycobacterium kiyosense</name>
    <dbReference type="NCBI Taxonomy" id="2871094"/>
    <lineage>
        <taxon>Bacteria</taxon>
        <taxon>Bacillati</taxon>
        <taxon>Actinomycetota</taxon>
        <taxon>Actinomycetes</taxon>
        <taxon>Mycobacteriales</taxon>
        <taxon>Mycobacteriaceae</taxon>
        <taxon>Mycobacterium</taxon>
    </lineage>
</organism>
<dbReference type="AlphaFoldDB" id="A0AA37QBD9"/>
<evidence type="ECO:0000313" key="2">
    <source>
        <dbReference type="Proteomes" id="UP001165663"/>
    </source>
</evidence>
<protein>
    <submittedName>
        <fullName evidence="1">Uncharacterized protein</fullName>
    </submittedName>
</protein>
<accession>A0AA37QBD9</accession>
<evidence type="ECO:0000313" key="1">
    <source>
        <dbReference type="EMBL" id="GLB86811.1"/>
    </source>
</evidence>